<accession>A0ABR4K030</accession>
<name>A0ABR4K030_9EURO</name>
<keyword evidence="8" id="KW-1185">Reference proteome</keyword>
<keyword evidence="2" id="KW-0285">Flavoprotein</keyword>
<dbReference type="Gene3D" id="3.40.30.20">
    <property type="match status" value="1"/>
</dbReference>
<evidence type="ECO:0000256" key="3">
    <source>
        <dbReference type="ARBA" id="ARBA00022827"/>
    </source>
</evidence>
<dbReference type="EMBL" id="JBFXLR010000037">
    <property type="protein sequence ID" value="KAL2845411.1"/>
    <property type="molecule type" value="Genomic_DNA"/>
</dbReference>
<dbReference type="InterPro" id="IPR012941">
    <property type="entry name" value="Phe_hydrox_C_dim_dom"/>
</dbReference>
<dbReference type="PANTHER" id="PTHR43004">
    <property type="entry name" value="TRK SYSTEM POTASSIUM UPTAKE PROTEIN"/>
    <property type="match status" value="1"/>
</dbReference>
<comment type="similarity">
    <text evidence="1">Belongs to the PheA/TfdB FAD monooxygenase family.</text>
</comment>
<dbReference type="InterPro" id="IPR036188">
    <property type="entry name" value="FAD/NAD-bd_sf"/>
</dbReference>
<feature type="domain" description="FAD-binding" evidence="5">
    <location>
        <begin position="6"/>
        <end position="346"/>
    </location>
</feature>
<keyword evidence="4" id="KW-0560">Oxidoreductase</keyword>
<evidence type="ECO:0000256" key="2">
    <source>
        <dbReference type="ARBA" id="ARBA00022630"/>
    </source>
</evidence>
<dbReference type="PRINTS" id="PR00420">
    <property type="entry name" value="RNGMNOXGNASE"/>
</dbReference>
<evidence type="ECO:0000313" key="8">
    <source>
        <dbReference type="Proteomes" id="UP001610444"/>
    </source>
</evidence>
<dbReference type="InterPro" id="IPR036249">
    <property type="entry name" value="Thioredoxin-like_sf"/>
</dbReference>
<dbReference type="Gene3D" id="3.30.9.10">
    <property type="entry name" value="D-Amino Acid Oxidase, subunit A, domain 2"/>
    <property type="match status" value="1"/>
</dbReference>
<dbReference type="InterPro" id="IPR038220">
    <property type="entry name" value="PHOX_C_sf"/>
</dbReference>
<evidence type="ECO:0000313" key="7">
    <source>
        <dbReference type="EMBL" id="KAL2845411.1"/>
    </source>
</evidence>
<dbReference type="RefSeq" id="XP_070896655.1">
    <property type="nucleotide sequence ID" value="XM_071048317.1"/>
</dbReference>
<organism evidence="7 8">
    <name type="scientific">Aspergillus pseudodeflectus</name>
    <dbReference type="NCBI Taxonomy" id="176178"/>
    <lineage>
        <taxon>Eukaryota</taxon>
        <taxon>Fungi</taxon>
        <taxon>Dikarya</taxon>
        <taxon>Ascomycota</taxon>
        <taxon>Pezizomycotina</taxon>
        <taxon>Eurotiomycetes</taxon>
        <taxon>Eurotiomycetidae</taxon>
        <taxon>Eurotiales</taxon>
        <taxon>Aspergillaceae</taxon>
        <taxon>Aspergillus</taxon>
        <taxon>Aspergillus subgen. Nidulantes</taxon>
    </lineage>
</organism>
<dbReference type="InterPro" id="IPR050641">
    <property type="entry name" value="RIFMO-like"/>
</dbReference>
<evidence type="ECO:0000256" key="4">
    <source>
        <dbReference type="ARBA" id="ARBA00023002"/>
    </source>
</evidence>
<dbReference type="Proteomes" id="UP001610444">
    <property type="component" value="Unassembled WGS sequence"/>
</dbReference>
<dbReference type="Pfam" id="PF01494">
    <property type="entry name" value="FAD_binding_3"/>
    <property type="match status" value="1"/>
</dbReference>
<reference evidence="7 8" key="1">
    <citation type="submission" date="2024-07" db="EMBL/GenBank/DDBJ databases">
        <title>Section-level genome sequencing and comparative genomics of Aspergillus sections Usti and Cavernicolus.</title>
        <authorList>
            <consortium name="Lawrence Berkeley National Laboratory"/>
            <person name="Nybo J.L."/>
            <person name="Vesth T.C."/>
            <person name="Theobald S."/>
            <person name="Frisvad J.C."/>
            <person name="Larsen T.O."/>
            <person name="Kjaerboelling I."/>
            <person name="Rothschild-Mancinelli K."/>
            <person name="Lyhne E.K."/>
            <person name="Kogle M.E."/>
            <person name="Barry K."/>
            <person name="Clum A."/>
            <person name="Na H."/>
            <person name="Ledsgaard L."/>
            <person name="Lin J."/>
            <person name="Lipzen A."/>
            <person name="Kuo A."/>
            <person name="Riley R."/>
            <person name="Mondo S."/>
            <person name="LaButti K."/>
            <person name="Haridas S."/>
            <person name="Pangalinan J."/>
            <person name="Salamov A.A."/>
            <person name="Simmons B.A."/>
            <person name="Magnuson J.K."/>
            <person name="Chen J."/>
            <person name="Drula E."/>
            <person name="Henrissat B."/>
            <person name="Wiebenga A."/>
            <person name="Lubbers R.J."/>
            <person name="Gomes A.C."/>
            <person name="Macurrencykelacurrency M.R."/>
            <person name="Stajich J."/>
            <person name="Grigoriev I.V."/>
            <person name="Mortensen U.H."/>
            <person name="De vries R.P."/>
            <person name="Baker S.E."/>
            <person name="Andersen M.R."/>
        </authorList>
    </citation>
    <scope>NUCLEOTIDE SEQUENCE [LARGE SCALE GENOMIC DNA]</scope>
    <source>
        <strain evidence="7 8">CBS 756.74</strain>
    </source>
</reference>
<dbReference type="SUPFAM" id="SSF54373">
    <property type="entry name" value="FAD-linked reductases, C-terminal domain"/>
    <property type="match status" value="1"/>
</dbReference>
<proteinExistence type="inferred from homology"/>
<evidence type="ECO:0000259" key="6">
    <source>
        <dbReference type="Pfam" id="PF07976"/>
    </source>
</evidence>
<protein>
    <submittedName>
        <fullName evidence="7">Pentachlorophenol 4-monooxygenase</fullName>
    </submittedName>
</protein>
<comment type="caution">
    <text evidence="7">The sequence shown here is derived from an EMBL/GenBank/DDBJ whole genome shotgun (WGS) entry which is preliminary data.</text>
</comment>
<dbReference type="PANTHER" id="PTHR43004:SF5">
    <property type="entry name" value="FAD-BINDING DOMAIN-CONTAINING PROTEIN"/>
    <property type="match status" value="1"/>
</dbReference>
<evidence type="ECO:0000259" key="5">
    <source>
        <dbReference type="Pfam" id="PF01494"/>
    </source>
</evidence>
<evidence type="ECO:0000256" key="1">
    <source>
        <dbReference type="ARBA" id="ARBA00007801"/>
    </source>
</evidence>
<dbReference type="Pfam" id="PF07976">
    <property type="entry name" value="Phe_hydrox_dim"/>
    <property type="match status" value="1"/>
</dbReference>
<dbReference type="Gene3D" id="3.50.50.60">
    <property type="entry name" value="FAD/NAD(P)-binding domain"/>
    <property type="match status" value="1"/>
</dbReference>
<keyword evidence="3" id="KW-0274">FAD</keyword>
<dbReference type="InterPro" id="IPR002938">
    <property type="entry name" value="FAD-bd"/>
</dbReference>
<dbReference type="SUPFAM" id="SSF52833">
    <property type="entry name" value="Thioredoxin-like"/>
    <property type="match status" value="1"/>
</dbReference>
<dbReference type="SUPFAM" id="SSF51905">
    <property type="entry name" value="FAD/NAD(P)-binding domain"/>
    <property type="match status" value="1"/>
</dbReference>
<dbReference type="GeneID" id="98163481"/>
<sequence length="542" mass="60055">MSQHIKTDVLVSGGGPVGLLVVYGLARPGVKAFVVEQHDKDQQAMYGRATTLYPRTLEMLDQLDLLDDMNQIGFIGRNSVTYKDGERVTSRGWHTMFQRITGTYLDYCLNIRQKYSEGVFRDAYKRLGGEPYIGWKLESLSVDPASEDDCKVTSHIRNLETNETVTVKSKYIVGADGGHSLVRRLAGITSEVEQTEYKWIRIDGRLKTNIPDANLGFASIESKSHGNVLWVQLDHGVKRIGFAMTKQILAKAMEPFSLEFESVDWWTLYSIKQSVADTFISNDRIILAGDACHTHSSGAAQGMNTGIHDAVSLSWKLAGMVKGWYSSDVLQTYDTERRAAAQYLIELDKAFSATISGQIPETHKGRYTDANELFTKLFDESIQFSIGLGVHYEENIINKAPTTGMVPTGWRAPDALVYAPGSRLPTRLFNLKKNHGQCRDSREISVAVEELRTIARTLPKGMIRFLTIVGQYVVEGDKYFSIARLGYTCFDSDQSAHVAYSVSPANGAVVVLRPDGLLAYATTLDNVGGLAAFLGSLSRDAQ</sequence>
<gene>
    <name evidence="7" type="ORF">BJX68DRAFT_277391</name>
</gene>
<feature type="domain" description="Phenol hydroxylase-like C-terminal dimerisation" evidence="6">
    <location>
        <begin position="493"/>
        <end position="538"/>
    </location>
</feature>